<dbReference type="SUPFAM" id="SSF52540">
    <property type="entry name" value="P-loop containing nucleoside triphosphate hydrolases"/>
    <property type="match status" value="1"/>
</dbReference>
<dbReference type="InterPro" id="IPR027417">
    <property type="entry name" value="P-loop_NTPase"/>
</dbReference>
<dbReference type="EMBL" id="MZXV01000075">
    <property type="protein sequence ID" value="PZV34341.1"/>
    <property type="molecule type" value="Genomic_DNA"/>
</dbReference>
<proteinExistence type="predicted"/>
<dbReference type="OrthoDB" id="7210594at2"/>
<dbReference type="RefSeq" id="WP_111548202.1">
    <property type="nucleotide sequence ID" value="NZ_MZXV01000075.1"/>
</dbReference>
<accession>A0A2W7BWC2</accession>
<gene>
    <name evidence="1" type="ORF">B5V02_32870</name>
</gene>
<comment type="caution">
    <text evidence="1">The sequence shown here is derived from an EMBL/GenBank/DDBJ whole genome shotgun (WGS) entry which is preliminary data.</text>
</comment>
<evidence type="ECO:0000313" key="2">
    <source>
        <dbReference type="Proteomes" id="UP000248616"/>
    </source>
</evidence>
<name>A0A2W7BWC2_9HYPH</name>
<protein>
    <recommendedName>
        <fullName evidence="3">Shikimate kinase</fullName>
    </recommendedName>
</protein>
<dbReference type="Proteomes" id="UP000248616">
    <property type="component" value="Unassembled WGS sequence"/>
</dbReference>
<evidence type="ECO:0008006" key="3">
    <source>
        <dbReference type="Google" id="ProtNLM"/>
    </source>
</evidence>
<sequence length="191" mass="21878">MTRLVLIGPICSGKSTIAERLSDRLSLRNIPLDLVRWGYYYQIGYDRREEWRRVKAMGWRARFDYWKPFEAYAVEQVLLDYPDTIIDFGAGHSVYEDDVLLARVQTAVKRASHVVYLLPSPDIERSLDILCARAEVPEDERADFVALNRPFLEHPSNASLATATFYTDGYSVDETCEQIARILDSQAPPVS</sequence>
<organism evidence="1 2">
    <name type="scientific">Mesorhizobium kowhaii</name>
    <dbReference type="NCBI Taxonomy" id="1300272"/>
    <lineage>
        <taxon>Bacteria</taxon>
        <taxon>Pseudomonadati</taxon>
        <taxon>Pseudomonadota</taxon>
        <taxon>Alphaproteobacteria</taxon>
        <taxon>Hyphomicrobiales</taxon>
        <taxon>Phyllobacteriaceae</taxon>
        <taxon>Mesorhizobium</taxon>
    </lineage>
</organism>
<evidence type="ECO:0000313" key="1">
    <source>
        <dbReference type="EMBL" id="PZV34341.1"/>
    </source>
</evidence>
<reference evidence="2" key="1">
    <citation type="submission" date="2017-03" db="EMBL/GenBank/DDBJ databases">
        <authorList>
            <person name="Safronova V.I."/>
            <person name="Sazanova A.L."/>
            <person name="Chirak E.R."/>
        </authorList>
    </citation>
    <scope>NUCLEOTIDE SEQUENCE [LARGE SCALE GENOMIC DNA]</scope>
    <source>
        <strain evidence="2">Ach-343</strain>
    </source>
</reference>
<keyword evidence="2" id="KW-1185">Reference proteome</keyword>
<dbReference type="Gene3D" id="3.40.50.300">
    <property type="entry name" value="P-loop containing nucleotide triphosphate hydrolases"/>
    <property type="match status" value="1"/>
</dbReference>
<dbReference type="AlphaFoldDB" id="A0A2W7BWC2"/>